<feature type="compositionally biased region" description="Basic and acidic residues" evidence="1">
    <location>
        <begin position="699"/>
        <end position="710"/>
    </location>
</feature>
<dbReference type="Pfam" id="PF09346">
    <property type="entry name" value="SMI1_KNR4"/>
    <property type="match status" value="1"/>
</dbReference>
<dbReference type="GO" id="GO:0070880">
    <property type="term" value="P:fungal-type cell wall beta-glucan biosynthetic process"/>
    <property type="evidence" value="ECO:0007669"/>
    <property type="project" value="TreeGrafter"/>
</dbReference>
<name>A0A4Y7QBT9_9AGAM</name>
<dbReference type="PANTHER" id="PTHR47432">
    <property type="entry name" value="CELL WALL ASSEMBLY REGULATOR SMI1"/>
    <property type="match status" value="1"/>
</dbReference>
<dbReference type="STRING" id="50990.A0A4Y7QBT9"/>
<evidence type="ECO:0000313" key="3">
    <source>
        <dbReference type="EMBL" id="TDL24741.1"/>
    </source>
</evidence>
<dbReference type="SMART" id="SM00860">
    <property type="entry name" value="SMI1_KNR4"/>
    <property type="match status" value="1"/>
</dbReference>
<feature type="region of interest" description="Disordered" evidence="1">
    <location>
        <begin position="488"/>
        <end position="710"/>
    </location>
</feature>
<organism evidence="3 4">
    <name type="scientific">Rickenella mellea</name>
    <dbReference type="NCBI Taxonomy" id="50990"/>
    <lineage>
        <taxon>Eukaryota</taxon>
        <taxon>Fungi</taxon>
        <taxon>Dikarya</taxon>
        <taxon>Basidiomycota</taxon>
        <taxon>Agaricomycotina</taxon>
        <taxon>Agaricomycetes</taxon>
        <taxon>Hymenochaetales</taxon>
        <taxon>Rickenellaceae</taxon>
        <taxon>Rickenella</taxon>
    </lineage>
</organism>
<dbReference type="InterPro" id="IPR018958">
    <property type="entry name" value="Knr4/Smi1-like_dom"/>
</dbReference>
<feature type="domain" description="Knr4/Smi1-like" evidence="2">
    <location>
        <begin position="132"/>
        <end position="356"/>
    </location>
</feature>
<sequence length="710" mass="75291">MGWFANLFSSSSSTTSSRRNMALSSHDAFSLPTSSPVFATHPDSFARGSTPTPEQNVASPSYAYPPQSSSSPRYDSVPNTARSRQTSTLLPLHSGTPLSPLPPYPALDQTWQRIRNWLGNEYPELGDTLNWGIQPQDLADIEMAFGFALPPAVRESYLVVDGQEAESAAGCAEGLFFGLTFLPLEDVMEEWQFWREVDGDPATGANESLRDVMQSIPDGWVRRQYSCSGWIPLVTDKAGNYLGVDLNPGEKGSVGQVIVFGRDFDTKVVMHRGDGPAGWARWLASFVEELESGEGFELGNVSDGSEGSEDDVGYDSYFFDGNGRAKGEGGGDSGTGGLRYTGDYKGWNVLEAWADRSVKRWLEAGVIHVERDPEESTPTKATEKDIARSGLGIIDMNAVNEADAATKLNGGLKDSIPSPNTKKASGKVSPRAAIPPAISISKPPAPLPVALPSPMQYRPTSPLAASSFDKDLERGSQDALMDEIESSGPVISNAPQSPTTPTTPTPRKPTPTPAPTTDVDLLPLDQSEIPTEVPSSANSSQANEMPPKSEPIPDLLQTDGADGVEISPIQPAASPLVEPLQLESIPNEPSSSNLNEPGVSSNGKETHALPDGPEVDQTIRLVGGGGTVGLVSSEPEPTEPEPLVDGAVDVQPSEPDKADVASITSTGSGAKPHTGGKHKKEKSFSAGLKKLGKLGGGTRKAEKDKHKDST</sequence>
<dbReference type="InterPro" id="IPR037883">
    <property type="entry name" value="Knr4/Smi1-like_sf"/>
</dbReference>
<dbReference type="InterPro" id="IPR051873">
    <property type="entry name" value="KNR4/SMI1_regulator"/>
</dbReference>
<dbReference type="VEuPathDB" id="FungiDB:BD410DRAFT_59222"/>
<feature type="compositionally biased region" description="Polar residues" evidence="1">
    <location>
        <begin position="533"/>
        <end position="543"/>
    </location>
</feature>
<feature type="compositionally biased region" description="Polar residues" evidence="1">
    <location>
        <begin position="47"/>
        <end position="58"/>
    </location>
</feature>
<proteinExistence type="predicted"/>
<feature type="compositionally biased region" description="Pro residues" evidence="1">
    <location>
        <begin position="501"/>
        <end position="514"/>
    </location>
</feature>
<dbReference type="SUPFAM" id="SSF160631">
    <property type="entry name" value="SMI1/KNR4-like"/>
    <property type="match status" value="1"/>
</dbReference>
<evidence type="ECO:0000256" key="1">
    <source>
        <dbReference type="SAM" id="MobiDB-lite"/>
    </source>
</evidence>
<dbReference type="GO" id="GO:0043332">
    <property type="term" value="C:mating projection tip"/>
    <property type="evidence" value="ECO:0007669"/>
    <property type="project" value="TreeGrafter"/>
</dbReference>
<feature type="compositionally biased region" description="Polar residues" evidence="1">
    <location>
        <begin position="79"/>
        <end position="89"/>
    </location>
</feature>
<accession>A0A4Y7QBT9</accession>
<feature type="compositionally biased region" description="Polar residues" evidence="1">
    <location>
        <begin position="587"/>
        <end position="603"/>
    </location>
</feature>
<feature type="region of interest" description="Disordered" evidence="1">
    <location>
        <begin position="40"/>
        <end position="95"/>
    </location>
</feature>
<dbReference type="EMBL" id="ML170165">
    <property type="protein sequence ID" value="TDL24741.1"/>
    <property type="molecule type" value="Genomic_DNA"/>
</dbReference>
<keyword evidence="4" id="KW-1185">Reference proteome</keyword>
<protein>
    <recommendedName>
        <fullName evidence="2">Knr4/Smi1-like domain-containing protein</fullName>
    </recommendedName>
</protein>
<dbReference type="OrthoDB" id="2305498at2759"/>
<feature type="compositionally biased region" description="Low complexity" evidence="1">
    <location>
        <begin position="59"/>
        <end position="78"/>
    </location>
</feature>
<dbReference type="Proteomes" id="UP000294933">
    <property type="component" value="Unassembled WGS sequence"/>
</dbReference>
<gene>
    <name evidence="3" type="ORF">BD410DRAFT_59222</name>
</gene>
<evidence type="ECO:0000259" key="2">
    <source>
        <dbReference type="SMART" id="SM00860"/>
    </source>
</evidence>
<dbReference type="PANTHER" id="PTHR47432:SF1">
    <property type="entry name" value="CELL WALL ASSEMBLY REGULATOR SMI1"/>
    <property type="match status" value="1"/>
</dbReference>
<dbReference type="AlphaFoldDB" id="A0A4Y7QBT9"/>
<reference evidence="3 4" key="1">
    <citation type="submission" date="2018-06" db="EMBL/GenBank/DDBJ databases">
        <title>A transcriptomic atlas of mushroom development highlights an independent origin of complex multicellularity.</title>
        <authorList>
            <consortium name="DOE Joint Genome Institute"/>
            <person name="Krizsan K."/>
            <person name="Almasi E."/>
            <person name="Merenyi Z."/>
            <person name="Sahu N."/>
            <person name="Viragh M."/>
            <person name="Koszo T."/>
            <person name="Mondo S."/>
            <person name="Kiss B."/>
            <person name="Balint B."/>
            <person name="Kues U."/>
            <person name="Barry K."/>
            <person name="Hegedus J.C."/>
            <person name="Henrissat B."/>
            <person name="Johnson J."/>
            <person name="Lipzen A."/>
            <person name="Ohm R."/>
            <person name="Nagy I."/>
            <person name="Pangilinan J."/>
            <person name="Yan J."/>
            <person name="Xiong Y."/>
            <person name="Grigoriev I.V."/>
            <person name="Hibbett D.S."/>
            <person name="Nagy L.G."/>
        </authorList>
    </citation>
    <scope>NUCLEOTIDE SEQUENCE [LARGE SCALE GENOMIC DNA]</scope>
    <source>
        <strain evidence="3 4">SZMC22713</strain>
    </source>
</reference>
<evidence type="ECO:0000313" key="4">
    <source>
        <dbReference type="Proteomes" id="UP000294933"/>
    </source>
</evidence>
<feature type="region of interest" description="Disordered" evidence="1">
    <location>
        <begin position="409"/>
        <end position="430"/>
    </location>
</feature>